<evidence type="ECO:0000313" key="2">
    <source>
        <dbReference type="EMBL" id="SDV48576.1"/>
    </source>
</evidence>
<accession>A0A1H2PPD8</accession>
<protein>
    <submittedName>
        <fullName evidence="2">Carboxymethylenebutenolidase</fullName>
    </submittedName>
</protein>
<keyword evidence="3" id="KW-1185">Reference proteome</keyword>
<gene>
    <name evidence="2" type="ORF">SAMN05216551_105203</name>
</gene>
<organism evidence="2 3">
    <name type="scientific">Chitinasiproducens palmae</name>
    <dbReference type="NCBI Taxonomy" id="1770053"/>
    <lineage>
        <taxon>Bacteria</taxon>
        <taxon>Pseudomonadati</taxon>
        <taxon>Pseudomonadota</taxon>
        <taxon>Betaproteobacteria</taxon>
        <taxon>Burkholderiales</taxon>
        <taxon>Burkholderiaceae</taxon>
        <taxon>Chitinasiproducens</taxon>
    </lineage>
</organism>
<dbReference type="GO" id="GO:0016787">
    <property type="term" value="F:hydrolase activity"/>
    <property type="evidence" value="ECO:0007669"/>
    <property type="project" value="InterPro"/>
</dbReference>
<dbReference type="Pfam" id="PF01738">
    <property type="entry name" value="DLH"/>
    <property type="match status" value="1"/>
</dbReference>
<dbReference type="PANTHER" id="PTHR46623">
    <property type="entry name" value="CARBOXYMETHYLENEBUTENOLIDASE-RELATED"/>
    <property type="match status" value="1"/>
</dbReference>
<dbReference type="AlphaFoldDB" id="A0A1H2PPD8"/>
<dbReference type="EMBL" id="FNLO01000005">
    <property type="protein sequence ID" value="SDV48576.1"/>
    <property type="molecule type" value="Genomic_DNA"/>
</dbReference>
<evidence type="ECO:0000259" key="1">
    <source>
        <dbReference type="Pfam" id="PF01738"/>
    </source>
</evidence>
<dbReference type="Proteomes" id="UP000243719">
    <property type="component" value="Unassembled WGS sequence"/>
</dbReference>
<dbReference type="InterPro" id="IPR002925">
    <property type="entry name" value="Dienelactn_hydro"/>
</dbReference>
<dbReference type="InterPro" id="IPR029058">
    <property type="entry name" value="AB_hydrolase_fold"/>
</dbReference>
<dbReference type="PANTHER" id="PTHR46623:SF6">
    <property type="entry name" value="ALPHA_BETA-HYDROLASES SUPERFAMILY PROTEIN"/>
    <property type="match status" value="1"/>
</dbReference>
<sequence>MAIHTEWIDIDNGFQGFLALPEAGPGPGIVLLQEIFGVNASIQSIARAYAADGFTVLAPDVFWRAEPRVELGYDDAARQRGIELMQKTDLQQATGDVGKAVDTLRRRPEVTGKVAVIGYCYGGLLAYKAAAHTSADAAVAYYGGGIQNHLADAAQLDKPILFHFGEQDSHIPLSAVGAIKERFAGRGNAAVHIYPDAEHGFNASARSSYQQRAAALAHGRTLVFLDEALQ</sequence>
<proteinExistence type="predicted"/>
<name>A0A1H2PPD8_9BURK</name>
<feature type="domain" description="Dienelactone hydrolase" evidence="1">
    <location>
        <begin position="14"/>
        <end position="228"/>
    </location>
</feature>
<dbReference type="SUPFAM" id="SSF53474">
    <property type="entry name" value="alpha/beta-Hydrolases"/>
    <property type="match status" value="1"/>
</dbReference>
<dbReference type="STRING" id="1770053.SAMN05216551_105203"/>
<reference evidence="3" key="1">
    <citation type="submission" date="2016-09" db="EMBL/GenBank/DDBJ databases">
        <authorList>
            <person name="Varghese N."/>
            <person name="Submissions S."/>
        </authorList>
    </citation>
    <scope>NUCLEOTIDE SEQUENCE [LARGE SCALE GENOMIC DNA]</scope>
    <source>
        <strain evidence="3">JS23</strain>
    </source>
</reference>
<dbReference type="Gene3D" id="3.40.50.1820">
    <property type="entry name" value="alpha/beta hydrolase"/>
    <property type="match status" value="1"/>
</dbReference>
<evidence type="ECO:0000313" key="3">
    <source>
        <dbReference type="Proteomes" id="UP000243719"/>
    </source>
</evidence>
<dbReference type="InterPro" id="IPR051049">
    <property type="entry name" value="Dienelactone_hydrolase-like"/>
</dbReference>